<reference evidence="12" key="1">
    <citation type="journal article" date="2019" name="bioRxiv">
        <title>The Genome of the Zebra Mussel, Dreissena polymorpha: A Resource for Invasive Species Research.</title>
        <authorList>
            <person name="McCartney M.A."/>
            <person name="Auch B."/>
            <person name="Kono T."/>
            <person name="Mallez S."/>
            <person name="Zhang Y."/>
            <person name="Obille A."/>
            <person name="Becker A."/>
            <person name="Abrahante J.E."/>
            <person name="Garbe J."/>
            <person name="Badalamenti J.P."/>
            <person name="Herman A."/>
            <person name="Mangelson H."/>
            <person name="Liachko I."/>
            <person name="Sullivan S."/>
            <person name="Sone E.D."/>
            <person name="Koren S."/>
            <person name="Silverstein K.A.T."/>
            <person name="Beckman K.B."/>
            <person name="Gohl D.M."/>
        </authorList>
    </citation>
    <scope>NUCLEOTIDE SEQUENCE</scope>
    <source>
        <strain evidence="12">Duluth1</strain>
        <tissue evidence="12">Whole animal</tissue>
    </source>
</reference>
<keyword evidence="13" id="KW-1185">Reference proteome</keyword>
<comment type="similarity">
    <text evidence="2">Belongs to the protein-tyrosine phosphatase family. Non-receptor class 1 subfamily.</text>
</comment>
<feature type="compositionally biased region" description="Low complexity" evidence="8">
    <location>
        <begin position="437"/>
        <end position="447"/>
    </location>
</feature>
<evidence type="ECO:0000313" key="13">
    <source>
        <dbReference type="Proteomes" id="UP000828390"/>
    </source>
</evidence>
<accession>A0A9D4EEL6</accession>
<keyword evidence="5" id="KW-0378">Hydrolase</keyword>
<protein>
    <recommendedName>
        <fullName evidence="3">protein-tyrosine-phosphatase</fullName>
        <ecNumber evidence="3">3.1.3.48</ecNumber>
    </recommendedName>
</protein>
<dbReference type="SUPFAM" id="SSF52799">
    <property type="entry name" value="(Phosphotyrosine protein) phosphatases II"/>
    <property type="match status" value="1"/>
</dbReference>
<evidence type="ECO:0000313" key="12">
    <source>
        <dbReference type="EMBL" id="KAH3778306.1"/>
    </source>
</evidence>
<dbReference type="InterPro" id="IPR000242">
    <property type="entry name" value="PTP_cat"/>
</dbReference>
<dbReference type="Pfam" id="PF00102">
    <property type="entry name" value="Y_phosphatase"/>
    <property type="match status" value="1"/>
</dbReference>
<dbReference type="GO" id="GO:0070373">
    <property type="term" value="P:negative regulation of ERK1 and ERK2 cascade"/>
    <property type="evidence" value="ECO:0007669"/>
    <property type="project" value="TreeGrafter"/>
</dbReference>
<evidence type="ECO:0000256" key="4">
    <source>
        <dbReference type="ARBA" id="ARBA00022553"/>
    </source>
</evidence>
<keyword evidence="4" id="KW-0597">Phosphoprotein</keyword>
<dbReference type="PROSITE" id="PS50055">
    <property type="entry name" value="TYR_PHOSPHATASE_PTP"/>
    <property type="match status" value="1"/>
</dbReference>
<evidence type="ECO:0000256" key="5">
    <source>
        <dbReference type="ARBA" id="ARBA00022801"/>
    </source>
</evidence>
<sequence>MVSQIEREFEEFESQQQWQQVYQKIKNESMLVSISEKHSVGEARKPENRLKNRYRDVSPYDHSRVILQEGDSDYINASIIQVPESNRTYILSQGPLEHTAGQFWQMIWEQNSKAIVMLNRVIEKGAVKCHQYWPLADDEEEEEMVFEDHGLKITLHEEQEMSDYTIRTFDLENLKTEEVREVYHFHYMTWPDFGIPSSPISFLEFLQEVRDRGVLSPDVGPAVVHCSAGIGRSGTFCLVDSALILVEKTGTMHGIDIQSLLLSMRSYRMGLIQTHDQLKFSYMAIIAGGRQIMQARAASGKHIGSVHREYNDDQLDDEVPVPPERKESLLSRGQKPPPPPVRSFKVDDSPEPPNKQQKLDDSTGIPEKPPRAHVFLKDENTSEYLTPYEGDTAPESYVNCNTIHTNRGVIVANNTNHEDRDSDIKAAGHAEENVANNLNENQNVGEETQTEQSEHNEHSVSDQSHTELRQRRKEEREKRKEKTKEVIKKMKEKQQQNEIWKKRKSYFKPIAIGLTLLLGSFILYRFFW</sequence>
<dbReference type="PROSITE" id="PS00383">
    <property type="entry name" value="TYR_PHOSPHATASE_1"/>
    <property type="match status" value="1"/>
</dbReference>
<evidence type="ECO:0000259" key="10">
    <source>
        <dbReference type="PROSITE" id="PS50055"/>
    </source>
</evidence>
<reference evidence="12" key="2">
    <citation type="submission" date="2020-11" db="EMBL/GenBank/DDBJ databases">
        <authorList>
            <person name="McCartney M.A."/>
            <person name="Auch B."/>
            <person name="Kono T."/>
            <person name="Mallez S."/>
            <person name="Becker A."/>
            <person name="Gohl D.M."/>
            <person name="Silverstein K.A.T."/>
            <person name="Koren S."/>
            <person name="Bechman K.B."/>
            <person name="Herman A."/>
            <person name="Abrahante J.E."/>
            <person name="Garbe J."/>
        </authorList>
    </citation>
    <scope>NUCLEOTIDE SEQUENCE</scope>
    <source>
        <strain evidence="12">Duluth1</strain>
        <tissue evidence="12">Whole animal</tissue>
    </source>
</reference>
<dbReference type="GO" id="GO:0005634">
    <property type="term" value="C:nucleus"/>
    <property type="evidence" value="ECO:0007669"/>
    <property type="project" value="TreeGrafter"/>
</dbReference>
<dbReference type="Proteomes" id="UP000828390">
    <property type="component" value="Unassembled WGS sequence"/>
</dbReference>
<keyword evidence="9" id="KW-1133">Transmembrane helix</keyword>
<evidence type="ECO:0000256" key="1">
    <source>
        <dbReference type="ARBA" id="ARBA00004308"/>
    </source>
</evidence>
<dbReference type="GO" id="GO:0004726">
    <property type="term" value="F:non-membrane spanning protein tyrosine phosphatase activity"/>
    <property type="evidence" value="ECO:0007669"/>
    <property type="project" value="TreeGrafter"/>
</dbReference>
<keyword evidence="9" id="KW-0812">Transmembrane</keyword>
<dbReference type="GO" id="GO:0005737">
    <property type="term" value="C:cytoplasm"/>
    <property type="evidence" value="ECO:0007669"/>
    <property type="project" value="TreeGrafter"/>
</dbReference>
<dbReference type="PANTHER" id="PTHR46047:SF3">
    <property type="entry name" value="TYROSINE-PROTEIN PHOSPHATASE NON-RECEPTOR TYPE 61F"/>
    <property type="match status" value="1"/>
</dbReference>
<dbReference type="SMART" id="SM00194">
    <property type="entry name" value="PTPc"/>
    <property type="match status" value="1"/>
</dbReference>
<dbReference type="InterPro" id="IPR029021">
    <property type="entry name" value="Prot-tyrosine_phosphatase-like"/>
</dbReference>
<evidence type="ECO:0000256" key="2">
    <source>
        <dbReference type="ARBA" id="ARBA00009701"/>
    </source>
</evidence>
<keyword evidence="7 9" id="KW-0472">Membrane</keyword>
<feature type="transmembrane region" description="Helical" evidence="9">
    <location>
        <begin position="506"/>
        <end position="527"/>
    </location>
</feature>
<dbReference type="Gene3D" id="3.90.190.10">
    <property type="entry name" value="Protein tyrosine phosphatase superfamily"/>
    <property type="match status" value="1"/>
</dbReference>
<dbReference type="OrthoDB" id="9450131at2759"/>
<dbReference type="GO" id="GO:0012505">
    <property type="term" value="C:endomembrane system"/>
    <property type="evidence" value="ECO:0007669"/>
    <property type="project" value="UniProtKB-SubCell"/>
</dbReference>
<dbReference type="PRINTS" id="PR00700">
    <property type="entry name" value="PRTYPHPHTASE"/>
</dbReference>
<dbReference type="SMART" id="SM00404">
    <property type="entry name" value="PTPc_motif"/>
    <property type="match status" value="1"/>
</dbReference>
<dbReference type="InterPro" id="IPR016130">
    <property type="entry name" value="Tyr_Pase_AS"/>
</dbReference>
<comment type="caution">
    <text evidence="12">The sequence shown here is derived from an EMBL/GenBank/DDBJ whole genome shotgun (WGS) entry which is preliminary data.</text>
</comment>
<evidence type="ECO:0000259" key="11">
    <source>
        <dbReference type="PROSITE" id="PS50056"/>
    </source>
</evidence>
<feature type="region of interest" description="Disordered" evidence="8">
    <location>
        <begin position="309"/>
        <end position="380"/>
    </location>
</feature>
<feature type="domain" description="Tyrosine-protein phosphatase" evidence="10">
    <location>
        <begin position="5"/>
        <end position="288"/>
    </location>
</feature>
<dbReference type="GO" id="GO:0019901">
    <property type="term" value="F:protein kinase binding"/>
    <property type="evidence" value="ECO:0007669"/>
    <property type="project" value="TreeGrafter"/>
</dbReference>
<evidence type="ECO:0000256" key="9">
    <source>
        <dbReference type="SAM" id="Phobius"/>
    </source>
</evidence>
<dbReference type="AlphaFoldDB" id="A0A9D4EEL6"/>
<feature type="domain" description="Tyrosine specific protein phosphatases" evidence="11">
    <location>
        <begin position="200"/>
        <end position="279"/>
    </location>
</feature>
<gene>
    <name evidence="12" type="ORF">DPMN_179761</name>
</gene>
<dbReference type="PROSITE" id="PS50056">
    <property type="entry name" value="TYR_PHOSPHATASE_2"/>
    <property type="match status" value="1"/>
</dbReference>
<dbReference type="InterPro" id="IPR000387">
    <property type="entry name" value="Tyr_Pase_dom"/>
</dbReference>
<dbReference type="InterPro" id="IPR003595">
    <property type="entry name" value="Tyr_Pase_cat"/>
</dbReference>
<feature type="region of interest" description="Disordered" evidence="8">
    <location>
        <begin position="437"/>
        <end position="485"/>
    </location>
</feature>
<proteinExistence type="inferred from homology"/>
<dbReference type="EC" id="3.1.3.48" evidence="3"/>
<dbReference type="InterPro" id="IPR051985">
    <property type="entry name" value="NR_tyrosine_phosphatase"/>
</dbReference>
<organism evidence="12 13">
    <name type="scientific">Dreissena polymorpha</name>
    <name type="common">Zebra mussel</name>
    <name type="synonym">Mytilus polymorpha</name>
    <dbReference type="NCBI Taxonomy" id="45954"/>
    <lineage>
        <taxon>Eukaryota</taxon>
        <taxon>Metazoa</taxon>
        <taxon>Spiralia</taxon>
        <taxon>Lophotrochozoa</taxon>
        <taxon>Mollusca</taxon>
        <taxon>Bivalvia</taxon>
        <taxon>Autobranchia</taxon>
        <taxon>Heteroconchia</taxon>
        <taxon>Euheterodonta</taxon>
        <taxon>Imparidentia</taxon>
        <taxon>Neoheterodontei</taxon>
        <taxon>Myida</taxon>
        <taxon>Dreissenoidea</taxon>
        <taxon>Dreissenidae</taxon>
        <taxon>Dreissena</taxon>
    </lineage>
</organism>
<dbReference type="PANTHER" id="PTHR46047">
    <property type="entry name" value="TYROSINE-PROTEIN PHOSPHATASE NON-RECEPTOR TYPE 61F"/>
    <property type="match status" value="1"/>
</dbReference>
<comment type="subcellular location">
    <subcellularLocation>
        <location evidence="1">Endomembrane system</location>
    </subcellularLocation>
</comment>
<evidence type="ECO:0000256" key="8">
    <source>
        <dbReference type="SAM" id="MobiDB-lite"/>
    </source>
</evidence>
<name>A0A9D4EEL6_DREPO</name>
<evidence type="ECO:0000256" key="3">
    <source>
        <dbReference type="ARBA" id="ARBA00013064"/>
    </source>
</evidence>
<dbReference type="CDD" id="cd14545">
    <property type="entry name" value="PTPc-N1_2"/>
    <property type="match status" value="1"/>
</dbReference>
<evidence type="ECO:0000256" key="7">
    <source>
        <dbReference type="ARBA" id="ARBA00023136"/>
    </source>
</evidence>
<dbReference type="GO" id="GO:0046426">
    <property type="term" value="P:negative regulation of receptor signaling pathway via JAK-STAT"/>
    <property type="evidence" value="ECO:0007669"/>
    <property type="project" value="TreeGrafter"/>
</dbReference>
<dbReference type="EMBL" id="JAIWYP010000009">
    <property type="protein sequence ID" value="KAH3778306.1"/>
    <property type="molecule type" value="Genomic_DNA"/>
</dbReference>
<feature type="compositionally biased region" description="Basic and acidic residues" evidence="8">
    <location>
        <begin position="452"/>
        <end position="485"/>
    </location>
</feature>
<evidence type="ECO:0000256" key="6">
    <source>
        <dbReference type="ARBA" id="ARBA00022912"/>
    </source>
</evidence>
<keyword evidence="6" id="KW-0904">Protein phosphatase</keyword>